<proteinExistence type="inferred from homology"/>
<dbReference type="PANTHER" id="PTHR30480:SF13">
    <property type="entry name" value="BETA-HEXOSAMINIDASE"/>
    <property type="match status" value="1"/>
</dbReference>
<accession>A0A501PRR1</accession>
<dbReference type="Pfam" id="PF00933">
    <property type="entry name" value="Glyco_hydro_3"/>
    <property type="match status" value="1"/>
</dbReference>
<dbReference type="InterPro" id="IPR050226">
    <property type="entry name" value="NagZ_Beta-hexosaminidase"/>
</dbReference>
<evidence type="ECO:0000313" key="8">
    <source>
        <dbReference type="Proteomes" id="UP000319148"/>
    </source>
</evidence>
<dbReference type="RefSeq" id="WP_139938382.1">
    <property type="nucleotide sequence ID" value="NZ_JBHSYP010000022.1"/>
</dbReference>
<name>A0A501PRR1_9PROT</name>
<evidence type="ECO:0000256" key="1">
    <source>
        <dbReference type="ARBA" id="ARBA00001231"/>
    </source>
</evidence>
<dbReference type="NCBIfam" id="NF003740">
    <property type="entry name" value="PRK05337.1"/>
    <property type="match status" value="1"/>
</dbReference>
<comment type="catalytic activity">
    <reaction evidence="1">
        <text>Hydrolysis of terminal non-reducing N-acetyl-D-hexosamine residues in N-acetyl-beta-D-hexosaminides.</text>
        <dbReference type="EC" id="3.2.1.52"/>
    </reaction>
</comment>
<dbReference type="SUPFAM" id="SSF51445">
    <property type="entry name" value="(Trans)glycosidases"/>
    <property type="match status" value="1"/>
</dbReference>
<reference evidence="8" key="1">
    <citation type="submission" date="2019-06" db="EMBL/GenBank/DDBJ databases">
        <title>The complete genome of Emcibacter congregatus ZYLT.</title>
        <authorList>
            <person name="Zhao Z."/>
        </authorList>
    </citation>
    <scope>NUCLEOTIDE SEQUENCE [LARGE SCALE GENOMIC DNA]</scope>
    <source>
        <strain evidence="8">MCCC 1A06723</strain>
    </source>
</reference>
<dbReference type="AlphaFoldDB" id="A0A501PRR1"/>
<comment type="caution">
    <text evidence="7">The sequence shown here is derived from an EMBL/GenBank/DDBJ whole genome shotgun (WGS) entry which is preliminary data.</text>
</comment>
<dbReference type="InterPro" id="IPR001764">
    <property type="entry name" value="Glyco_hydro_3_N"/>
</dbReference>
<protein>
    <recommendedName>
        <fullName evidence="3">beta-N-acetylhexosaminidase</fullName>
        <ecNumber evidence="3">3.2.1.52</ecNumber>
    </recommendedName>
</protein>
<dbReference type="OrthoDB" id="9786661at2"/>
<dbReference type="GO" id="GO:0004563">
    <property type="term" value="F:beta-N-acetylhexosaminidase activity"/>
    <property type="evidence" value="ECO:0007669"/>
    <property type="project" value="UniProtKB-EC"/>
</dbReference>
<evidence type="ECO:0000256" key="4">
    <source>
        <dbReference type="ARBA" id="ARBA00022801"/>
    </source>
</evidence>
<dbReference type="EC" id="3.2.1.52" evidence="3"/>
<sequence length="342" mass="37797">MPRPVITDCDGTRLTEEEKSLFSELEPFGFILFARNCENPDQVRALTDEMREVVGREDIPILIDQEGGRVVRLDPKVWRKPPAPKVFADLYEIDPDRAVEALSVNSFLIAMDLAELGITIDCFPLLDLLFEGAHNIIGDRSFGSDPAKVIALGIAACEGLVSGGVLPMIKHIPGHGRAKVDSHEELPVVEAPLEDLRNLDFVPFQALSGMGCAMTAHVTYSAIDPEHPATLSSKLIRQIIRKEIGFTGVLFSDDISMKALSGTAAENAKGALRAGCDLVLHCNASLEEREDVLKSLYDFNPTNEAWIRDVLGRRRMPREIDKKSLQNWLNEALGDMLEKKVQ</sequence>
<dbReference type="Gene3D" id="3.20.20.300">
    <property type="entry name" value="Glycoside hydrolase, family 3, N-terminal domain"/>
    <property type="match status" value="1"/>
</dbReference>
<dbReference type="InterPro" id="IPR017853">
    <property type="entry name" value="GH"/>
</dbReference>
<evidence type="ECO:0000313" key="7">
    <source>
        <dbReference type="EMBL" id="TPD63133.1"/>
    </source>
</evidence>
<evidence type="ECO:0000256" key="3">
    <source>
        <dbReference type="ARBA" id="ARBA00012663"/>
    </source>
</evidence>
<evidence type="ECO:0000256" key="2">
    <source>
        <dbReference type="ARBA" id="ARBA00005336"/>
    </source>
</evidence>
<keyword evidence="4 7" id="KW-0378">Hydrolase</keyword>
<dbReference type="PANTHER" id="PTHR30480">
    <property type="entry name" value="BETA-HEXOSAMINIDASE-RELATED"/>
    <property type="match status" value="1"/>
</dbReference>
<dbReference type="EMBL" id="VFIY01000004">
    <property type="protein sequence ID" value="TPD63133.1"/>
    <property type="molecule type" value="Genomic_DNA"/>
</dbReference>
<dbReference type="InterPro" id="IPR019800">
    <property type="entry name" value="Glyco_hydro_3_AS"/>
</dbReference>
<evidence type="ECO:0000259" key="6">
    <source>
        <dbReference type="Pfam" id="PF00933"/>
    </source>
</evidence>
<evidence type="ECO:0000256" key="5">
    <source>
        <dbReference type="ARBA" id="ARBA00023295"/>
    </source>
</evidence>
<dbReference type="PROSITE" id="PS00775">
    <property type="entry name" value="GLYCOSYL_HYDROL_F3"/>
    <property type="match status" value="1"/>
</dbReference>
<comment type="similarity">
    <text evidence="2">Belongs to the glycosyl hydrolase 3 family.</text>
</comment>
<dbReference type="GO" id="GO:0009254">
    <property type="term" value="P:peptidoglycan turnover"/>
    <property type="evidence" value="ECO:0007669"/>
    <property type="project" value="TreeGrafter"/>
</dbReference>
<organism evidence="7 8">
    <name type="scientific">Emcibacter nanhaiensis</name>
    <dbReference type="NCBI Taxonomy" id="1505037"/>
    <lineage>
        <taxon>Bacteria</taxon>
        <taxon>Pseudomonadati</taxon>
        <taxon>Pseudomonadota</taxon>
        <taxon>Alphaproteobacteria</taxon>
        <taxon>Emcibacterales</taxon>
        <taxon>Emcibacteraceae</taxon>
        <taxon>Emcibacter</taxon>
    </lineage>
</organism>
<keyword evidence="5 7" id="KW-0326">Glycosidase</keyword>
<gene>
    <name evidence="7" type="primary">nagZ</name>
    <name evidence="7" type="ORF">FIV46_03385</name>
</gene>
<keyword evidence="8" id="KW-1185">Reference proteome</keyword>
<feature type="domain" description="Glycoside hydrolase family 3 N-terminal" evidence="6">
    <location>
        <begin position="15"/>
        <end position="294"/>
    </location>
</feature>
<dbReference type="InterPro" id="IPR036962">
    <property type="entry name" value="Glyco_hydro_3_N_sf"/>
</dbReference>
<dbReference type="GO" id="GO:0005975">
    <property type="term" value="P:carbohydrate metabolic process"/>
    <property type="evidence" value="ECO:0007669"/>
    <property type="project" value="InterPro"/>
</dbReference>
<dbReference type="Proteomes" id="UP000319148">
    <property type="component" value="Unassembled WGS sequence"/>
</dbReference>